<dbReference type="EMBL" id="PKLZ01000007">
    <property type="protein sequence ID" value="PLW82654.1"/>
    <property type="molecule type" value="Genomic_DNA"/>
</dbReference>
<reference evidence="3" key="1">
    <citation type="submission" date="2017-11" db="EMBL/GenBank/DDBJ databases">
        <title>The draft genome sequence of Chromatocurvus sp. F02.</title>
        <authorList>
            <person name="Du Z.-J."/>
            <person name="Chang Y.-Q."/>
        </authorList>
    </citation>
    <scope>NUCLEOTIDE SEQUENCE [LARGE SCALE GENOMIC DNA]</scope>
    <source>
        <strain evidence="3">F02</strain>
    </source>
</reference>
<feature type="transmembrane region" description="Helical" evidence="1">
    <location>
        <begin position="7"/>
        <end position="26"/>
    </location>
</feature>
<comment type="caution">
    <text evidence="2">The sequence shown here is derived from an EMBL/GenBank/DDBJ whole genome shotgun (WGS) entry which is preliminary data.</text>
</comment>
<keyword evidence="1" id="KW-1133">Transmembrane helix</keyword>
<dbReference type="Pfam" id="PF11911">
    <property type="entry name" value="DUF3429"/>
    <property type="match status" value="1"/>
</dbReference>
<dbReference type="InterPro" id="IPR021836">
    <property type="entry name" value="DUF3429"/>
</dbReference>
<proteinExistence type="predicted"/>
<evidence type="ECO:0000313" key="3">
    <source>
        <dbReference type="Proteomes" id="UP000234845"/>
    </source>
</evidence>
<dbReference type="Proteomes" id="UP000234845">
    <property type="component" value="Unassembled WGS sequence"/>
</dbReference>
<dbReference type="OrthoDB" id="8591832at2"/>
<dbReference type="RefSeq" id="WP_101521122.1">
    <property type="nucleotide sequence ID" value="NZ_PKLZ01000007.1"/>
</dbReference>
<evidence type="ECO:0000256" key="1">
    <source>
        <dbReference type="SAM" id="Phobius"/>
    </source>
</evidence>
<feature type="transmembrane region" description="Helical" evidence="1">
    <location>
        <begin position="121"/>
        <end position="140"/>
    </location>
</feature>
<organism evidence="2 3">
    <name type="scientific">Kineobactrum sediminis</name>
    <dbReference type="NCBI Taxonomy" id="1905677"/>
    <lineage>
        <taxon>Bacteria</taxon>
        <taxon>Pseudomonadati</taxon>
        <taxon>Pseudomonadota</taxon>
        <taxon>Gammaproteobacteria</taxon>
        <taxon>Cellvibrionales</taxon>
        <taxon>Halieaceae</taxon>
        <taxon>Kineobactrum</taxon>
    </lineage>
</organism>
<keyword evidence="1" id="KW-0812">Transmembrane</keyword>
<sequence length="144" mass="15783">MSTAARNLGFAGILPFLLVVLGLWFSSGSQLRLFQQGFLVYSLAILCFLAGTLWGTALHRRGTEKLQRLLVSNAIVVIAAGFVVFSKAAIAAGFLALGYLFTLWYERRSGSRSGWYPAMRLQLTWLVVALHIAYIAGLMVRGTP</sequence>
<keyword evidence="1" id="KW-0472">Membrane</keyword>
<protein>
    <submittedName>
        <fullName evidence="2">DUF3429 domain-containing protein</fullName>
    </submittedName>
</protein>
<evidence type="ECO:0000313" key="2">
    <source>
        <dbReference type="EMBL" id="PLW82654.1"/>
    </source>
</evidence>
<accession>A0A2N5Y2M9</accession>
<name>A0A2N5Y2M9_9GAMM</name>
<feature type="transmembrane region" description="Helical" evidence="1">
    <location>
        <begin position="70"/>
        <end position="101"/>
    </location>
</feature>
<keyword evidence="3" id="KW-1185">Reference proteome</keyword>
<feature type="transmembrane region" description="Helical" evidence="1">
    <location>
        <begin position="38"/>
        <end position="58"/>
    </location>
</feature>
<dbReference type="AlphaFoldDB" id="A0A2N5Y2M9"/>
<gene>
    <name evidence="2" type="ORF">CWI75_08700</name>
</gene>